<feature type="compositionally biased region" description="Acidic residues" evidence="12">
    <location>
        <begin position="3215"/>
        <end position="3229"/>
    </location>
</feature>
<feature type="compositionally biased region" description="Polar residues" evidence="12">
    <location>
        <begin position="3165"/>
        <end position="3179"/>
    </location>
</feature>
<dbReference type="InterPro" id="IPR026983">
    <property type="entry name" value="DHC"/>
</dbReference>
<evidence type="ECO:0000256" key="2">
    <source>
        <dbReference type="ARBA" id="ARBA00008887"/>
    </source>
</evidence>
<feature type="region of interest" description="Disordered" evidence="12">
    <location>
        <begin position="4205"/>
        <end position="4227"/>
    </location>
</feature>
<dbReference type="InterPro" id="IPR024317">
    <property type="entry name" value="Dynein_heavy_chain_D4_dom"/>
</dbReference>
<dbReference type="Pfam" id="PF12780">
    <property type="entry name" value="AAA_8"/>
    <property type="match status" value="1"/>
</dbReference>
<dbReference type="InterPro" id="IPR043157">
    <property type="entry name" value="Dynein_AAA1S"/>
</dbReference>
<dbReference type="InterPro" id="IPR003593">
    <property type="entry name" value="AAA+_ATPase"/>
</dbReference>
<feature type="compositionally biased region" description="Low complexity" evidence="12">
    <location>
        <begin position="3153"/>
        <end position="3164"/>
    </location>
</feature>
<dbReference type="InterPro" id="IPR035699">
    <property type="entry name" value="AAA_6"/>
</dbReference>
<feature type="region of interest" description="Disordered" evidence="12">
    <location>
        <begin position="3058"/>
        <end position="3179"/>
    </location>
</feature>
<dbReference type="Proteomes" id="UP000245119">
    <property type="component" value="Linkage Group LG5"/>
</dbReference>
<keyword evidence="6" id="KW-0067">ATP-binding</keyword>
<dbReference type="InterPro" id="IPR041466">
    <property type="entry name" value="Dynein_AAA5_ext"/>
</dbReference>
<dbReference type="Gene3D" id="1.20.140.100">
    <property type="entry name" value="Dynein heavy chain, N-terminal domain 2"/>
    <property type="match status" value="1"/>
</dbReference>
<dbReference type="InterPro" id="IPR013602">
    <property type="entry name" value="Dynein_heavy_linker"/>
</dbReference>
<dbReference type="GO" id="GO:0005524">
    <property type="term" value="F:ATP binding"/>
    <property type="evidence" value="ECO:0007669"/>
    <property type="project" value="UniProtKB-KW"/>
</dbReference>
<dbReference type="Gene3D" id="1.20.920.30">
    <property type="match status" value="1"/>
</dbReference>
<dbReference type="Gene3D" id="1.10.472.130">
    <property type="match status" value="1"/>
</dbReference>
<feature type="region of interest" description="Disordered" evidence="12">
    <location>
        <begin position="3200"/>
        <end position="3232"/>
    </location>
</feature>
<dbReference type="InterPro" id="IPR041228">
    <property type="entry name" value="Dynein_C"/>
</dbReference>
<feature type="domain" description="AAA+ ATPase" evidence="13">
    <location>
        <begin position="2236"/>
        <end position="2492"/>
    </location>
</feature>
<dbReference type="Gene3D" id="3.20.180.20">
    <property type="entry name" value="Dynein heavy chain, N-terminal domain 2"/>
    <property type="match status" value="1"/>
</dbReference>
<feature type="coiled-coil region" evidence="11">
    <location>
        <begin position="3886"/>
        <end position="3955"/>
    </location>
</feature>
<evidence type="ECO:0000256" key="9">
    <source>
        <dbReference type="ARBA" id="ARBA00023175"/>
    </source>
</evidence>
<dbReference type="GO" id="GO:0030286">
    <property type="term" value="C:dynein complex"/>
    <property type="evidence" value="ECO:0007669"/>
    <property type="project" value="UniProtKB-KW"/>
</dbReference>
<comment type="similarity">
    <text evidence="2">Belongs to the dynein heavy chain family.</text>
</comment>
<dbReference type="InterPro" id="IPR042219">
    <property type="entry name" value="AAA_lid_11_sf"/>
</dbReference>
<evidence type="ECO:0000256" key="10">
    <source>
        <dbReference type="ARBA" id="ARBA00023212"/>
    </source>
</evidence>
<proteinExistence type="inferred from homology"/>
<dbReference type="InterPro" id="IPR024743">
    <property type="entry name" value="Dynein_HC_stalk"/>
</dbReference>
<dbReference type="Gene3D" id="1.20.58.1120">
    <property type="match status" value="1"/>
</dbReference>
<dbReference type="Pfam" id="PF12781">
    <property type="entry name" value="AAA_9"/>
    <property type="match status" value="1"/>
</dbReference>
<dbReference type="SMART" id="SM00382">
    <property type="entry name" value="AAA"/>
    <property type="match status" value="3"/>
</dbReference>
<dbReference type="PANTHER" id="PTHR45703">
    <property type="entry name" value="DYNEIN HEAVY CHAIN"/>
    <property type="match status" value="1"/>
</dbReference>
<feature type="region of interest" description="Disordered" evidence="12">
    <location>
        <begin position="256"/>
        <end position="298"/>
    </location>
</feature>
<feature type="domain" description="AAA+ ATPase" evidence="13">
    <location>
        <begin position="2728"/>
        <end position="2886"/>
    </location>
</feature>
<dbReference type="GO" id="GO:0045505">
    <property type="term" value="F:dynein intermediate chain binding"/>
    <property type="evidence" value="ECO:0007669"/>
    <property type="project" value="InterPro"/>
</dbReference>
<feature type="compositionally biased region" description="Acidic residues" evidence="12">
    <location>
        <begin position="4102"/>
        <end position="4115"/>
    </location>
</feature>
<dbReference type="InterPro" id="IPR027417">
    <property type="entry name" value="P-loop_NTPase"/>
</dbReference>
<dbReference type="Pfam" id="PF08393">
    <property type="entry name" value="DHC_N2"/>
    <property type="match status" value="1"/>
</dbReference>
<dbReference type="Pfam" id="PF22597">
    <property type="entry name" value="DYN_lid"/>
    <property type="match status" value="1"/>
</dbReference>
<dbReference type="PANTHER" id="PTHR45703:SF36">
    <property type="entry name" value="DYNEIN HEAVY CHAIN, CYTOPLASMIC"/>
    <property type="match status" value="1"/>
</dbReference>
<dbReference type="OrthoDB" id="5986589at2759"/>
<evidence type="ECO:0000256" key="6">
    <source>
        <dbReference type="ARBA" id="ARBA00022840"/>
    </source>
</evidence>
<feature type="compositionally biased region" description="Low complexity" evidence="12">
    <location>
        <begin position="3102"/>
        <end position="3114"/>
    </location>
</feature>
<comment type="subcellular location">
    <subcellularLocation>
        <location evidence="1">Cytoplasm</location>
        <location evidence="1">Cytoskeleton</location>
    </subcellularLocation>
</comment>
<evidence type="ECO:0000256" key="7">
    <source>
        <dbReference type="ARBA" id="ARBA00023017"/>
    </source>
</evidence>
<evidence type="ECO:0000256" key="5">
    <source>
        <dbReference type="ARBA" id="ARBA00022741"/>
    </source>
</evidence>
<dbReference type="Pfam" id="PF12774">
    <property type="entry name" value="AAA_6"/>
    <property type="match status" value="2"/>
</dbReference>
<dbReference type="STRING" id="400727.A0A2T7P945"/>
<reference evidence="14 15" key="1">
    <citation type="submission" date="2018-04" db="EMBL/GenBank/DDBJ databases">
        <title>The genome of golden apple snail Pomacea canaliculata provides insight into stress tolerance and invasive adaptation.</title>
        <authorList>
            <person name="Liu C."/>
            <person name="Liu B."/>
            <person name="Ren Y."/>
            <person name="Zhang Y."/>
            <person name="Wang H."/>
            <person name="Li S."/>
            <person name="Jiang F."/>
            <person name="Yin L."/>
            <person name="Zhang G."/>
            <person name="Qian W."/>
            <person name="Fan W."/>
        </authorList>
    </citation>
    <scope>NUCLEOTIDE SEQUENCE [LARGE SCALE GENOMIC DNA]</scope>
    <source>
        <strain evidence="14">SZHN2017</strain>
        <tissue evidence="14">Muscle</tissue>
    </source>
</reference>
<evidence type="ECO:0000256" key="12">
    <source>
        <dbReference type="SAM" id="MobiDB-lite"/>
    </source>
</evidence>
<keyword evidence="15" id="KW-1185">Reference proteome</keyword>
<feature type="region of interest" description="Disordered" evidence="12">
    <location>
        <begin position="631"/>
        <end position="658"/>
    </location>
</feature>
<dbReference type="Gene3D" id="1.10.8.720">
    <property type="entry name" value="Region D6 of dynein motor"/>
    <property type="match status" value="1"/>
</dbReference>
<dbReference type="Pfam" id="PF18199">
    <property type="entry name" value="Dynein_C"/>
    <property type="match status" value="1"/>
</dbReference>
<dbReference type="GO" id="GO:0051959">
    <property type="term" value="F:dynein light intermediate chain binding"/>
    <property type="evidence" value="ECO:0007669"/>
    <property type="project" value="InterPro"/>
</dbReference>
<comment type="caution">
    <text evidence="14">The sequence shown here is derived from an EMBL/GenBank/DDBJ whole genome shotgun (WGS) entry which is preliminary data.</text>
</comment>
<keyword evidence="9" id="KW-0505">Motor protein</keyword>
<dbReference type="GO" id="GO:0007018">
    <property type="term" value="P:microtubule-based movement"/>
    <property type="evidence" value="ECO:0007669"/>
    <property type="project" value="InterPro"/>
</dbReference>
<dbReference type="InterPro" id="IPR035706">
    <property type="entry name" value="AAA_9"/>
</dbReference>
<keyword evidence="4" id="KW-0493">Microtubule</keyword>
<dbReference type="FunFam" id="1.20.140.100:FF:000008">
    <property type="entry name" value="Dynein heavy chain domain 1"/>
    <property type="match status" value="1"/>
</dbReference>
<dbReference type="Gene3D" id="3.40.50.300">
    <property type="entry name" value="P-loop containing nucleotide triphosphate hydrolases"/>
    <property type="match status" value="6"/>
</dbReference>
<keyword evidence="7" id="KW-0243">Dynein</keyword>
<feature type="region of interest" description="Disordered" evidence="12">
    <location>
        <begin position="1717"/>
        <end position="1737"/>
    </location>
</feature>
<dbReference type="InterPro" id="IPR054354">
    <property type="entry name" value="DYNC2H1-like_lid"/>
</dbReference>
<keyword evidence="3" id="KW-0963">Cytoplasm</keyword>
<feature type="compositionally biased region" description="Basic and acidic residues" evidence="12">
    <location>
        <begin position="257"/>
        <end position="267"/>
    </location>
</feature>
<sequence length="5255" mass="598824">MASQANTSQSGDKKLPVLHNCSSLVSPVTSHKKQTVPQHEQASEWAAEIRRNISMTVDQHEDVNEDDMMRLKQELIAVFISTLQQDSHSAWSYLCEVLQLLEGYKEYLDYFETKAEFHHYLERIVHHINKHRERLFDLQIEQHLQRIFPEVSFLHGANPLKDYCALPGLTSSSVPMVSLSMVQPMQSRHRRLLLPDGSYPYSLHIPSDEELLAAKKLTFGDVRLSLGNVAFETAARESIWNQALGTTALALSTNIPEKSKSHGKDPLDFNYNSSPPLSLRLSRRPRPSPSKDSKEEVPVMNGREAVQFFAGCNHIGKIKSLFFNLSPSRHFAPYDLISVPKAKVNPEHYVFSSFGVLHVYPDQPSESMTLAEWQREAVLWKAVSAIPFFKNFLIRKMFYRWLKNKLYQDYERRRKTVASSLLANIPTFGAALQQVSRLLKELMTVQFLPFEKDKTYQLTEYENNINYKNIQAEHILEKFFKYCKMVEDTVAEESFRKMKYCEEQVKKKTYFSKDSLHLQTMKKEEREKNLQKAKNESGRLGNFVKLVDQMVVEHLFQITKSQVISFVKDVLAIDGEAQRDGFFKANLVFNKQDVLCLSPSKERFQKVLSSTLNGIPAVLCSCAIPKDGSQQDKEFADVDSSSPHILHDPKTSSSQTQRDIKSVSTFQVSLYKHDSMTGITMSEQESQIGEGLVESSMIEQESWAQTASLSVPHLPRADTPTKSEDDLGIATPDLVLPSLSNTRLAIEGEGFLGQYAPLSQASLEDKLTLDEEYQAALKIQQNLMQSALDEIETYCEFNRWLNEIHIFCRTWNEKSVKEFRGAVAFTIEQKLTEIRQWSEKVRNFDRSFITENGMFFVDCSAVHEGLLPCLNHIYQELIAFVADEAKSLAATFCEEMKIVLKNMKDKRETVESFAQFAKNYSQYKKNTVQFQQRVEYIKSLYEVIRMSYRQLTAEEEKVEESVWSSWEAFLMQMQDAGEFINTQTPLMTQQLEETFETLEKEAKHLAEQATSGCFLDSNQNPLLVLRMMKELREKFFRTQLQLQEASQWREAIVGDPYNLKFLSEMTVRMDVRQELWKYIDVSSSTIKDWKQMLFRKMNIKKALERVTEWLSAAAQLRPYLPEGDKVLISWYSSMQDFRKDLPVLFKLANDALKDRHWHAIFLGMNEPYMGNTQFTVAELMSYNLSENAELVHNVYLSAIAEYDLEQLMARIKSLWQDKNFKIAKHIPDSMFVKDRAKQPGSVQKASKMERYRQERVAATAGAPHGLDVANDDLYVLIEVEELKYQLEDSRISVETMLQSPYIGDIESEAKEWSSALCEIEEITDLWVVCQKKWLYLLKIFEQPKLYRKLSQHAFKFEAVHAKFKDWMRVVSNDSKVLSVVNRRRGEKGYRLLQGDNLCSLFLSLIQQQDEILQDLEQYLEKHRAHFPRLYFLSNGDLIDMVGVSRSPQSLLPFVRKCFPGVTDMSFVLPPDLEGLNSVLDFALNSDKLQVACVKGACGEEVSLYKRLEPHPQASAWLYNLESILKNTMTILLQACVQVCMEEGTRQPILILEELSRSGGAQVAEMAEITSKIRHQYQHWLLHFPAQCVQIADCILWERSMARILEKTDQEEMKILRCNLSAKIDQYVDVLHESYKNPDLDNEMQEHLSCLLSSLVIQSIHHRDVMDNLLKERAVVESNFDWLKVLKFRMDIRNVLRAKTTVNDGGKQMITSPKIQPFRKTQGSTQKRETHEEMPHLSRMKTTVSTDYDFSPCYVQQLTNTFFYDYEYLGPSPSLVITPLTERTTLSLTQSLRSFHCSMLIGPSGTGKTDIIKHLAKMLGRCMFTLTCSDSVTLPVILQYMTGMVQSGCWALFDDTDHLTKGLLSVAAQQLDYLHTAFRALDLSSKNQYLIRGQPRFDKKSGVGDKVIRRNSLTTLHPLPRAEAQPSPELERQRTVPHGFNEKGLVTYFEDTWVAEREQRRHSIEREIEIKESELYKNNRPPPLFYEHVKAGRRRAAPDYTKLVPEPSYVRRYLGNVMFNGKLILANSNFGGFMTMGMTGNTQAMFPDNFRLLMRPCALIKPDTEHIFSMLLRIYSFQEYVLWARKLTLFLQLMETKLPRKTHYRWSLHDVKKIVVMASAKYRDNHSLPEVPRKTVKGKYNSFNAETDTKAVEERCLVWALHQVVGPQVAENDQTTLSVLLHDLFPQVAGWVLKGEDSGKEELPLVEAIREVMREDRLKEIEPLVQKVLELNEGLESHSPVTLVGPAGSGKTTCFRILSRAINLLNYKLFAPDHCSDELTMDHNIVMQSTPRLKVCVFPQLPTDCNEDLKFKPLTDFKKFHELKKMSSTVQSSQAAADENGSALSSCEMARYPKVDVVHLVPTAMEPKELLGHFRASVWKGGVLGKIALDSFFMSQANKIYIESLQNSDRKEKKLQRETPSVLLRWLVLDGDLDSSWMDGMKTLFDGDHCLSLANGESIQLKDTTFLIFETSSLIDASPAAVSRCTVVNFGETTSHWSALYHTWKQTAKTRWLLTAGSMKILDDLIQDVFPATIRFLQTDCCMALCTDLGIVTARVNAMISGVAEVSSFLKMFSALLDRVILREDLEKKARLDESRSESVLGASDGKVSRQMASRLTNSSQIEAFIPHYIDNIKNMFAFAFIWSFGGHLHDRFRDKFSKFVHDVLYRAVHSICLPVWGQVFDYCVDDSTGSFIRWSDRQQDKMKPVGSAFFLTPEVERYSYLVDLMLAKNHPVLLSGAPGVGKTALVNNMVLSRHPSSTVTLSPGVSASLLQRSMLNHILDLQSKAMSLVPGPGQGNVPSNQRHLFFIDDLNMAPTMGSYQPPVELLRHILCTGGTYDQQRQAFQQMKEASFIAAATLPSAAGSGLGLATHVLSPRLLRQFVNLTIFTPNTDSLLTIYSRPIQTWLEEFPAYSVEHHHEFAKALTHGLLELYNLVKEHLRPTPIHAHYIYTLHDISRVVHGILLMSPRSHIRKLRTHKKGDDPSNSQTGQMEAGGSTSVMKLITQLWCHECTRNFGDRLISTEGEYRNWFVTVLEEVAVKHFCLPRDDPRLEMASIKEEPTGVTQTPVHHLNSPISPPQTSVEMDNEDATESVQNKEEIQKESQTSAGASSSVSQGHERDSKQTLHRSPPPEEPTEVETHKPSSDSLSTDASFTMAATTEECTTTDAGKSSNTPKDGSECKTTVMETHMTESDCKLEMNAEKEGADDDEWQHSDSSEDLSEDTSSSEESETATTFSGRLIYLESEDQKIRRSFSKISSLGLWIVLPCVRKPFHRNLNHIFYLLSNCSLIDNMNGWNAVTAPPQVSSSQKHLSSHTGGPKRGVTFKTGLIADKEDDTYYGPLLNVEDVKGLPRVLSDFVFSKYFLTCHTETMDISPEKGYLESSVDMLGEALQTCLSVYNEGTSQQLNLVFFSEAVHHAARLSRVFAHPQGHALLLGMSYSTGRATLTRLAAYIAHCKLFEPKPHADSTHNLAVVAEHMKRSCYHAGVMGKSTVLLLHEDLGDQCLPDVSALMAQGTSPGLYSEDEVQTIVGHMMPGGVQTKRADKIEQAFQRFVKRVCQNLHIVVCLNYKGNSFSSDFHSMNKKLQQHPGLLKNAFSVDVYHPWDFITFSHVATTWLEDNKLSVTIPWNIARHNEQMKMASDAMAYIHLSAKAAVDRQYCHEREPLRFYSPLTFLEFVHLFKVISAYIVKKEKEKATKYEKALGKINEAFGSIAEYRQEVSDLAPRHKTANDTVRSLVEDVEKQKQVYIQSLERCKAQEEKITEMQGPLEQLRKSAQSEFDKVNPVYEAAQRAIDALNPRDIDEIKWEDSKVLLIRENFKQDLIFYDKDNIPDDIFEALKEFVHNPDFQPETMKNISKAASGLSTWVIAIHHYSSIYRKMQPHLKNLLEAENKFTRVQAQLGQLRVEAHGIKSVLEATIGQHKEALKEAKTIEKTIQGIERRIARASNLMENMSMQHFLWRAELKKARRHILAAPGDALITAACVCYHGPLDDKARQELITDWMERCRQGTFHMQAFQEYDPYSMIARLEVLLETSSQNGHQVSEDVQSVHSGNDSNFSEASSTLHSTPQVRTFKYMPAIYDTSKFYKSELKKTDTMESLQPDNDELQDSDDEEDLSALPTRSNYTIQDILSDFDELSDWRMRSLPTDLHAQQNALLMRVSCHNRRHCWPLLLDPDNQAEMWVKALQGSRNTFNLCDVAVEEDREKVTQNSVHDPTEKWPPEPPPSRGTALTLSDVTERTAANSECTLTSYTHTRSGQGWTCHQNVVKDELRPVTSVTGSWDTVNLPMDTSMEHNEAGLWVVEADDPVINSKLVSAIVHGVTVLVTHLERRPLAAVFRGLLLKQFYVDHEGSKVVRVGDMQFKIHPNFCLYLSTTTPLFLKGDGLYTVPIHRMCIINMAVSDEAIINRLLYETMKVERKEFEGQRRSNENDIILHRQRLVQEHEAIREKTLNLDGPLLDDGTMLESLMKCRDNVQHNRIILEETRYMGDHLQDKFTHYLPLVVNGTVLYNILQCLTVLHSVYYVPFYKFVDIFAQVIKSRDRGKGSLGAPQARAQELSDAVTGAVFHHASMMMFELHYNLLLLLVSLERLRIERKASHKELSLFVNGFEKHGLDEAGILEQKPAWMDSAAWIDCSILESLHHPFHGLCSSLVHNKEQWREYFQLPVVLLNPVPGTTLQELSIFQKCLLWKMCCPHRMAELAQAIVTYELGSAAAPSNHYNIREVYTSADQYTPVVFILPTEIQGLAWDASQGQPYISPVHEVKRLAREVGMEGKVRIMNFGVRSQELEVRQALDDCIHGGNWLLLQNYHLTTELDPQLFIMLKDLIYAQWTEEELQGEKADVSEDHSLVTRSRPSTHLRCSHIHPAFRLWVTTSANARHIIPGILIQHGLRVTCETTANFHSTLQKTYRSATFLLSKLTPVDEESVERLTRVMPLALLHALLLHQSYFGQYAFAQPYFWTLSDLGLAIEVFRLMMLPSNSPSQVADLIATVYANHCTDSGDVTVVHALVQDLVMQTTCPEQISGGCAGQLLRKLLQAGQVRHSLKRILDVIEDTSARTFSLPEQAQHKLVISNSRIILSDLVQVTGAPELLLHMLAMVAACPSLQPCDQHQIMPLDQFLQMELEGYRKLLELIQSDLLLLQRHIRGELSITHSLQEVLDSLCADHIPRQWLTQTFATCQHVSQWVAGIAERVHYVQKCFISHPASFWLPAFLRPDRLFPAVAQTYAKQNFRVVNEITLDFQFILSLGRAGVMKQNH</sequence>
<evidence type="ECO:0000256" key="4">
    <source>
        <dbReference type="ARBA" id="ARBA00022701"/>
    </source>
</evidence>
<evidence type="ECO:0000256" key="3">
    <source>
        <dbReference type="ARBA" id="ARBA00022490"/>
    </source>
</evidence>
<feature type="compositionally biased region" description="Polar residues" evidence="12">
    <location>
        <begin position="2982"/>
        <end position="2994"/>
    </location>
</feature>
<dbReference type="Gene3D" id="1.10.8.1220">
    <property type="match status" value="1"/>
</dbReference>
<dbReference type="InterPro" id="IPR042222">
    <property type="entry name" value="Dynein_2_N"/>
</dbReference>
<protein>
    <recommendedName>
        <fullName evidence="13">AAA+ ATPase domain-containing protein</fullName>
    </recommendedName>
</protein>
<feature type="region of interest" description="Disordered" evidence="12">
    <location>
        <begin position="4039"/>
        <end position="4063"/>
    </location>
</feature>
<dbReference type="GO" id="GO:0005874">
    <property type="term" value="C:microtubule"/>
    <property type="evidence" value="ECO:0007669"/>
    <property type="project" value="UniProtKB-KW"/>
</dbReference>
<keyword evidence="8 11" id="KW-0175">Coiled coil</keyword>
<organism evidence="14 15">
    <name type="scientific">Pomacea canaliculata</name>
    <name type="common">Golden apple snail</name>
    <dbReference type="NCBI Taxonomy" id="400727"/>
    <lineage>
        <taxon>Eukaryota</taxon>
        <taxon>Metazoa</taxon>
        <taxon>Spiralia</taxon>
        <taxon>Lophotrochozoa</taxon>
        <taxon>Mollusca</taxon>
        <taxon>Gastropoda</taxon>
        <taxon>Caenogastropoda</taxon>
        <taxon>Architaenioglossa</taxon>
        <taxon>Ampullarioidea</taxon>
        <taxon>Ampullariidae</taxon>
        <taxon>Pomacea</taxon>
    </lineage>
</organism>
<feature type="region of interest" description="Disordered" evidence="12">
    <location>
        <begin position="2974"/>
        <end position="2994"/>
    </location>
</feature>
<evidence type="ECO:0000256" key="1">
    <source>
        <dbReference type="ARBA" id="ARBA00004245"/>
    </source>
</evidence>
<evidence type="ECO:0000313" key="14">
    <source>
        <dbReference type="EMBL" id="PVD29942.1"/>
    </source>
</evidence>
<dbReference type="InterPro" id="IPR042228">
    <property type="entry name" value="Dynein_linker_3"/>
</dbReference>
<dbReference type="Gene3D" id="1.10.287.2620">
    <property type="match status" value="1"/>
</dbReference>
<dbReference type="EMBL" id="PZQS01000005">
    <property type="protein sequence ID" value="PVD29942.1"/>
    <property type="molecule type" value="Genomic_DNA"/>
</dbReference>
<dbReference type="Pfam" id="PF17852">
    <property type="entry name" value="Dynein_AAA_lid"/>
    <property type="match status" value="1"/>
</dbReference>
<keyword evidence="5" id="KW-0547">Nucleotide-binding</keyword>
<evidence type="ECO:0000256" key="8">
    <source>
        <dbReference type="ARBA" id="ARBA00023054"/>
    </source>
</evidence>
<feature type="region of interest" description="Disordered" evidence="12">
    <location>
        <begin position="4094"/>
        <end position="4120"/>
    </location>
</feature>
<evidence type="ECO:0000256" key="11">
    <source>
        <dbReference type="SAM" id="Coils"/>
    </source>
</evidence>
<evidence type="ECO:0000259" key="13">
    <source>
        <dbReference type="SMART" id="SM00382"/>
    </source>
</evidence>
<dbReference type="Gene3D" id="1.10.8.710">
    <property type="match status" value="1"/>
</dbReference>
<gene>
    <name evidence="14" type="ORF">C0Q70_09203</name>
</gene>
<dbReference type="SUPFAM" id="SSF52540">
    <property type="entry name" value="P-loop containing nucleoside triphosphate hydrolases"/>
    <property type="match status" value="3"/>
</dbReference>
<dbReference type="Pfam" id="PF12775">
    <property type="entry name" value="AAA_7"/>
    <property type="match status" value="1"/>
</dbReference>
<feature type="compositionally biased region" description="Basic and acidic residues" evidence="12">
    <location>
        <begin position="1725"/>
        <end position="1735"/>
    </location>
</feature>
<dbReference type="Gene3D" id="1.20.1270.280">
    <property type="match status" value="1"/>
</dbReference>
<keyword evidence="10" id="KW-0206">Cytoskeleton</keyword>
<name>A0A2T7P945_POMCA</name>
<dbReference type="Pfam" id="PF12777">
    <property type="entry name" value="MT"/>
    <property type="match status" value="1"/>
</dbReference>
<feature type="domain" description="AAA+ ATPase" evidence="13">
    <location>
        <begin position="1793"/>
        <end position="2049"/>
    </location>
</feature>
<evidence type="ECO:0000313" key="15">
    <source>
        <dbReference type="Proteomes" id="UP000245119"/>
    </source>
</evidence>
<accession>A0A2T7P945</accession>
<dbReference type="Gene3D" id="1.20.920.20">
    <property type="match status" value="2"/>
</dbReference>